<keyword evidence="1" id="KW-1133">Transmembrane helix</keyword>
<proteinExistence type="predicted"/>
<dbReference type="InterPro" id="IPR032820">
    <property type="entry name" value="ATPase_put"/>
</dbReference>
<sequence>MAVPTPPEPDSDSDSRLRALAKYSGLGFQMLGIIGVFTFIGIKLDDYLNTKKPWWTVAFVLVGVISAMYQVIRSVTQDK</sequence>
<organism evidence="2 3">
    <name type="scientific">Hymenobacter aerilatus</name>
    <dbReference type="NCBI Taxonomy" id="2932251"/>
    <lineage>
        <taxon>Bacteria</taxon>
        <taxon>Pseudomonadati</taxon>
        <taxon>Bacteroidota</taxon>
        <taxon>Cytophagia</taxon>
        <taxon>Cytophagales</taxon>
        <taxon>Hymenobacteraceae</taxon>
        <taxon>Hymenobacter</taxon>
    </lineage>
</organism>
<evidence type="ECO:0000313" key="3">
    <source>
        <dbReference type="Proteomes" id="UP000829925"/>
    </source>
</evidence>
<feature type="transmembrane region" description="Helical" evidence="1">
    <location>
        <begin position="20"/>
        <end position="42"/>
    </location>
</feature>
<keyword evidence="1" id="KW-0472">Membrane</keyword>
<dbReference type="RefSeq" id="WP_245092050.1">
    <property type="nucleotide sequence ID" value="NZ_CP095053.1"/>
</dbReference>
<reference evidence="2 3" key="1">
    <citation type="submission" date="2022-04" db="EMBL/GenBank/DDBJ databases">
        <title>Hymenobacter sp. isolated from the air.</title>
        <authorList>
            <person name="Won M."/>
            <person name="Lee C.-M."/>
            <person name="Woen H.-Y."/>
            <person name="Kwon S.-W."/>
        </authorList>
    </citation>
    <scope>NUCLEOTIDE SEQUENCE [LARGE SCALE GENOMIC DNA]</scope>
    <source>
        <strain evidence="3">5413 J-13</strain>
    </source>
</reference>
<name>A0A8T9SUN2_9BACT</name>
<dbReference type="Pfam" id="PF09527">
    <property type="entry name" value="ATPase_gene1"/>
    <property type="match status" value="1"/>
</dbReference>
<evidence type="ECO:0000256" key="1">
    <source>
        <dbReference type="SAM" id="Phobius"/>
    </source>
</evidence>
<feature type="transmembrane region" description="Helical" evidence="1">
    <location>
        <begin position="54"/>
        <end position="72"/>
    </location>
</feature>
<protein>
    <submittedName>
        <fullName evidence="2">AtpZ/AtpI family protein</fullName>
    </submittedName>
</protein>
<dbReference type="AlphaFoldDB" id="A0A8T9SUN2"/>
<keyword evidence="1" id="KW-0812">Transmembrane</keyword>
<dbReference type="EMBL" id="CP095053">
    <property type="protein sequence ID" value="UOR04433.1"/>
    <property type="molecule type" value="Genomic_DNA"/>
</dbReference>
<evidence type="ECO:0000313" key="2">
    <source>
        <dbReference type="EMBL" id="UOR04433.1"/>
    </source>
</evidence>
<keyword evidence="3" id="KW-1185">Reference proteome</keyword>
<dbReference type="Proteomes" id="UP000829925">
    <property type="component" value="Chromosome"/>
</dbReference>
<gene>
    <name evidence="2" type="ORF">MUN82_15985</name>
</gene>
<dbReference type="KEGG" id="haei:MUN82_15985"/>
<accession>A0A8T9SUN2</accession>